<evidence type="ECO:0000256" key="6">
    <source>
        <dbReference type="ARBA" id="ARBA00023002"/>
    </source>
</evidence>
<dbReference type="InterPro" id="IPR006311">
    <property type="entry name" value="TAT_signal"/>
</dbReference>
<evidence type="ECO:0000256" key="1">
    <source>
        <dbReference type="ARBA" id="ARBA00001947"/>
    </source>
</evidence>
<evidence type="ECO:0000256" key="2">
    <source>
        <dbReference type="ARBA" id="ARBA00007174"/>
    </source>
</evidence>
<feature type="domain" description="MsrB" evidence="8">
    <location>
        <begin position="48"/>
        <end position="170"/>
    </location>
</feature>
<dbReference type="InterPro" id="IPR011057">
    <property type="entry name" value="Mss4-like_sf"/>
</dbReference>
<dbReference type="GO" id="GO:0046872">
    <property type="term" value="F:metal ion binding"/>
    <property type="evidence" value="ECO:0007669"/>
    <property type="project" value="UniProtKB-KW"/>
</dbReference>
<dbReference type="HOGENOM" id="CLU_031040_8_2_5"/>
<dbReference type="NCBIfam" id="TIGR00357">
    <property type="entry name" value="peptide-methionine (R)-S-oxide reductase MsrB"/>
    <property type="match status" value="1"/>
</dbReference>
<comment type="catalytic activity">
    <reaction evidence="7">
        <text>L-methionyl-[protein] + [thioredoxin]-disulfide + H2O = L-methionyl-(R)-S-oxide-[protein] + [thioredoxin]-dithiol</text>
        <dbReference type="Rhea" id="RHEA:24164"/>
        <dbReference type="Rhea" id="RHEA-COMP:10698"/>
        <dbReference type="Rhea" id="RHEA-COMP:10700"/>
        <dbReference type="Rhea" id="RHEA-COMP:12313"/>
        <dbReference type="Rhea" id="RHEA-COMP:12314"/>
        <dbReference type="ChEBI" id="CHEBI:15377"/>
        <dbReference type="ChEBI" id="CHEBI:16044"/>
        <dbReference type="ChEBI" id="CHEBI:29950"/>
        <dbReference type="ChEBI" id="CHEBI:45764"/>
        <dbReference type="ChEBI" id="CHEBI:50058"/>
        <dbReference type="EC" id="1.8.4.12"/>
    </reaction>
</comment>
<evidence type="ECO:0000256" key="5">
    <source>
        <dbReference type="ARBA" id="ARBA00022833"/>
    </source>
</evidence>
<evidence type="ECO:0000256" key="7">
    <source>
        <dbReference type="ARBA" id="ARBA00048488"/>
    </source>
</evidence>
<dbReference type="EC" id="1.8.4.12" evidence="3"/>
<dbReference type="Gene3D" id="2.170.150.20">
    <property type="entry name" value="Peptide methionine sulfoxide reductase"/>
    <property type="match status" value="1"/>
</dbReference>
<keyword evidence="4" id="KW-0479">Metal-binding</keyword>
<reference evidence="9 10" key="1">
    <citation type="journal article" date="2013" name="ISME J.">
        <title>By their genes ye shall know them: genomic signatures of predatory bacteria.</title>
        <authorList>
            <person name="Pasternak Z."/>
            <person name="Pietrokovski S."/>
            <person name="Rotem O."/>
            <person name="Gophna U."/>
            <person name="Lurie-Weinberger M.N."/>
            <person name="Jurkevitch E."/>
        </authorList>
    </citation>
    <scope>NUCLEOTIDE SEQUENCE [LARGE SCALE GENOMIC DNA]</scope>
    <source>
        <strain evidence="9">EPB</strain>
    </source>
</reference>
<dbReference type="PATRIC" id="fig|349215.9.peg.1781"/>
<dbReference type="PANTHER" id="PTHR10173">
    <property type="entry name" value="METHIONINE SULFOXIDE REDUCTASE"/>
    <property type="match status" value="1"/>
</dbReference>
<comment type="cofactor">
    <cofactor evidence="1">
        <name>Zn(2+)</name>
        <dbReference type="ChEBI" id="CHEBI:29105"/>
    </cofactor>
</comment>
<dbReference type="PROSITE" id="PS51318">
    <property type="entry name" value="TAT"/>
    <property type="match status" value="1"/>
</dbReference>
<organism evidence="9 10">
    <name type="scientific">Micavibrio aeruginosavorus EPB</name>
    <dbReference type="NCBI Taxonomy" id="349215"/>
    <lineage>
        <taxon>Bacteria</taxon>
        <taxon>Pseudomonadati</taxon>
        <taxon>Bdellovibrionota</taxon>
        <taxon>Bdellovibrionia</taxon>
        <taxon>Bdellovibrionales</taxon>
        <taxon>Pseudobdellovibrionaceae</taxon>
        <taxon>Micavibrio</taxon>
    </lineage>
</organism>
<keyword evidence="6 9" id="KW-0560">Oxidoreductase</keyword>
<comment type="similarity">
    <text evidence="2">Belongs to the MsrB Met sulfoxide reductase family.</text>
</comment>
<dbReference type="EMBL" id="CP003538">
    <property type="protein sequence ID" value="AGH98639.1"/>
    <property type="molecule type" value="Genomic_DNA"/>
</dbReference>
<gene>
    <name evidence="9" type="ORF">A11S_1837</name>
</gene>
<dbReference type="Proteomes" id="UP000011932">
    <property type="component" value="Chromosome"/>
</dbReference>
<dbReference type="GO" id="GO:0033743">
    <property type="term" value="F:peptide-methionine (R)-S-oxide reductase activity"/>
    <property type="evidence" value="ECO:0007669"/>
    <property type="project" value="UniProtKB-EC"/>
</dbReference>
<dbReference type="KEGG" id="man:A11S_1837"/>
<dbReference type="InterPro" id="IPR002579">
    <property type="entry name" value="Met_Sox_Rdtase_MsrB_dom"/>
</dbReference>
<proteinExistence type="inferred from homology"/>
<dbReference type="GO" id="GO:0006979">
    <property type="term" value="P:response to oxidative stress"/>
    <property type="evidence" value="ECO:0007669"/>
    <property type="project" value="InterPro"/>
</dbReference>
<dbReference type="Pfam" id="PF01641">
    <property type="entry name" value="SelR"/>
    <property type="match status" value="1"/>
</dbReference>
<protein>
    <recommendedName>
        <fullName evidence="3">peptide-methionine (R)-S-oxide reductase</fullName>
        <ecNumber evidence="3">1.8.4.12</ecNumber>
    </recommendedName>
</protein>
<accession>M4VZM8</accession>
<dbReference type="SUPFAM" id="SSF51316">
    <property type="entry name" value="Mss4-like"/>
    <property type="match status" value="1"/>
</dbReference>
<name>M4VZM8_9BACT</name>
<keyword evidence="5" id="KW-0862">Zinc</keyword>
<evidence type="ECO:0000313" key="10">
    <source>
        <dbReference type="Proteomes" id="UP000011932"/>
    </source>
</evidence>
<dbReference type="GO" id="GO:0030091">
    <property type="term" value="P:protein repair"/>
    <property type="evidence" value="ECO:0007669"/>
    <property type="project" value="InterPro"/>
</dbReference>
<dbReference type="GO" id="GO:0005737">
    <property type="term" value="C:cytoplasm"/>
    <property type="evidence" value="ECO:0007669"/>
    <property type="project" value="TreeGrafter"/>
</dbReference>
<evidence type="ECO:0000256" key="4">
    <source>
        <dbReference type="ARBA" id="ARBA00022723"/>
    </source>
</evidence>
<sequence>MISRRAFLSGIGAVGAATILTQGAWAMGLFGEKKTTQDTKAFPFTLSDAEWKKRLSPEAYHVLRDHGTERAFTSPLNDEKRAGVFHCAGCDQALFKSSDKYNSGTGWPSFTQPIAPDAVGTSTDYKIGVGRTEVHCSNCGGHLGHVFEDGPAPTGLRYCMNGVALAFKPSE</sequence>
<dbReference type="PROSITE" id="PS51790">
    <property type="entry name" value="MSRB"/>
    <property type="match status" value="1"/>
</dbReference>
<evidence type="ECO:0000259" key="8">
    <source>
        <dbReference type="PROSITE" id="PS51790"/>
    </source>
</evidence>
<dbReference type="InterPro" id="IPR028427">
    <property type="entry name" value="Met_Sox_Rdtase_MsrB"/>
</dbReference>
<dbReference type="STRING" id="349215.A11S_1837"/>
<evidence type="ECO:0000256" key="3">
    <source>
        <dbReference type="ARBA" id="ARBA00012499"/>
    </source>
</evidence>
<evidence type="ECO:0000313" key="9">
    <source>
        <dbReference type="EMBL" id="AGH98639.1"/>
    </source>
</evidence>
<dbReference type="FunFam" id="2.170.150.20:FF:000001">
    <property type="entry name" value="Peptide methionine sulfoxide reductase MsrB"/>
    <property type="match status" value="1"/>
</dbReference>
<dbReference type="RefSeq" id="WP_015468167.1">
    <property type="nucleotide sequence ID" value="NC_020812.1"/>
</dbReference>
<dbReference type="PANTHER" id="PTHR10173:SF57">
    <property type="entry name" value="PEPTIDE-METHIONINE (R)-S-OXIDE REDUCTASE"/>
    <property type="match status" value="1"/>
</dbReference>
<dbReference type="AlphaFoldDB" id="M4VZM8"/>